<organism evidence="1 2">
    <name type="scientific">Leucogyrophana mollusca</name>
    <dbReference type="NCBI Taxonomy" id="85980"/>
    <lineage>
        <taxon>Eukaryota</taxon>
        <taxon>Fungi</taxon>
        <taxon>Dikarya</taxon>
        <taxon>Basidiomycota</taxon>
        <taxon>Agaricomycotina</taxon>
        <taxon>Agaricomycetes</taxon>
        <taxon>Agaricomycetidae</taxon>
        <taxon>Boletales</taxon>
        <taxon>Boletales incertae sedis</taxon>
        <taxon>Leucogyrophana</taxon>
    </lineage>
</organism>
<evidence type="ECO:0000313" key="1">
    <source>
        <dbReference type="EMBL" id="KAH7929924.1"/>
    </source>
</evidence>
<comment type="caution">
    <text evidence="1">The sequence shown here is derived from an EMBL/GenBank/DDBJ whole genome shotgun (WGS) entry which is preliminary data.</text>
</comment>
<gene>
    <name evidence="1" type="ORF">BV22DRAFT_1043516</name>
</gene>
<sequence length="167" mass="18374">MAPGTYSILPLLGGLWSALGGSKSLLTMGVHNTDLQPPVARRKLPRRVFHNATAGLQWGSAAPSAEIPPEVCHKPTSLQRQRLCPTLIINNIVRQQTNDRDRSLQAEYTPEKLANLLLRPLLPISTSERRVPTSPKPRRHEKDSFEGCAGSWTLEEPLSGLVSTFHG</sequence>
<protein>
    <submittedName>
        <fullName evidence="1">Uncharacterized protein</fullName>
    </submittedName>
</protein>
<dbReference type="Proteomes" id="UP000790709">
    <property type="component" value="Unassembled WGS sequence"/>
</dbReference>
<name>A0ACB8BWB4_9AGAM</name>
<dbReference type="EMBL" id="MU266336">
    <property type="protein sequence ID" value="KAH7929924.1"/>
    <property type="molecule type" value="Genomic_DNA"/>
</dbReference>
<reference evidence="1" key="1">
    <citation type="journal article" date="2021" name="New Phytol.">
        <title>Evolutionary innovations through gain and loss of genes in the ectomycorrhizal Boletales.</title>
        <authorList>
            <person name="Wu G."/>
            <person name="Miyauchi S."/>
            <person name="Morin E."/>
            <person name="Kuo A."/>
            <person name="Drula E."/>
            <person name="Varga T."/>
            <person name="Kohler A."/>
            <person name="Feng B."/>
            <person name="Cao Y."/>
            <person name="Lipzen A."/>
            <person name="Daum C."/>
            <person name="Hundley H."/>
            <person name="Pangilinan J."/>
            <person name="Johnson J."/>
            <person name="Barry K."/>
            <person name="LaButti K."/>
            <person name="Ng V."/>
            <person name="Ahrendt S."/>
            <person name="Min B."/>
            <person name="Choi I.G."/>
            <person name="Park H."/>
            <person name="Plett J.M."/>
            <person name="Magnuson J."/>
            <person name="Spatafora J.W."/>
            <person name="Nagy L.G."/>
            <person name="Henrissat B."/>
            <person name="Grigoriev I.V."/>
            <person name="Yang Z.L."/>
            <person name="Xu J."/>
            <person name="Martin F.M."/>
        </authorList>
    </citation>
    <scope>NUCLEOTIDE SEQUENCE</scope>
    <source>
        <strain evidence="1">KUC20120723A-06</strain>
    </source>
</reference>
<keyword evidence="2" id="KW-1185">Reference proteome</keyword>
<proteinExistence type="predicted"/>
<accession>A0ACB8BWB4</accession>
<evidence type="ECO:0000313" key="2">
    <source>
        <dbReference type="Proteomes" id="UP000790709"/>
    </source>
</evidence>